<reference evidence="2" key="1">
    <citation type="submission" date="2022-04" db="EMBL/GenBank/DDBJ databases">
        <title>Whole genome sequence of Sphaerotilus sp. FB-5.</title>
        <authorList>
            <person name="Takeda M."/>
            <person name="Narihara S."/>
            <person name="Akimoto M."/>
            <person name="Akimoto R."/>
            <person name="Nishiyashiki S."/>
            <person name="Murakami T."/>
        </authorList>
    </citation>
    <scope>NUCLEOTIDE SEQUENCE</scope>
    <source>
        <strain evidence="2">FB-5</strain>
    </source>
</reference>
<dbReference type="InterPro" id="IPR050407">
    <property type="entry name" value="Geranylgeranyl_reductase"/>
</dbReference>
<dbReference type="PANTHER" id="PTHR42685">
    <property type="entry name" value="GERANYLGERANYL DIPHOSPHATE REDUCTASE"/>
    <property type="match status" value="1"/>
</dbReference>
<dbReference type="PRINTS" id="PR00469">
    <property type="entry name" value="PNDRDTASEII"/>
</dbReference>
<dbReference type="RefSeq" id="WP_251971443.1">
    <property type="nucleotide sequence ID" value="NZ_AP025730.1"/>
</dbReference>
<evidence type="ECO:0000313" key="3">
    <source>
        <dbReference type="Proteomes" id="UP001057498"/>
    </source>
</evidence>
<sequence length="434" mass="45894">MSATPPPSTTAPLADPTAPATPVALPARCEVLVVGSGPAGSACATVLAEAGVDVWLIDQQDFPREKVCGDGLIPDAHHALARLGLLDQVMAQACHVSHVRCVGPSGGQVDVPGRLAVLPRRQLDWLLQRHAIARGAHCLTPVKFEGLIEDEAPATHGGGARVVGARLRHAGALHELRADWVVLATGAAMPPMLAAGLCTRRTPSGIALRGYVRNPAVVANQRTMDVVWHRDLRPGYGWIFPVGDATFNIGVGAFFDTRGDGRSVAADANLREVFDAFTRVYAPAKALMDGGEFVGELKGAPLRCTLGGAETGRPGLLATGEAIGSTYDFTGEGIGKALETGLLAADALLRGRRAGANDAAVCADYGAGVRRLQPRFALYERANGVNRHPWLADLVIWRARRSPRLLRRMSGVLDETSNPGHLLSLRGLFKLFAE</sequence>
<proteinExistence type="predicted"/>
<accession>A0ABM7YG91</accession>
<dbReference type="InterPro" id="IPR036188">
    <property type="entry name" value="FAD/NAD-bd_sf"/>
</dbReference>
<dbReference type="EMBL" id="AP025730">
    <property type="protein sequence ID" value="BDI03124.1"/>
    <property type="molecule type" value="Genomic_DNA"/>
</dbReference>
<evidence type="ECO:0000313" key="2">
    <source>
        <dbReference type="EMBL" id="BDI03124.1"/>
    </source>
</evidence>
<dbReference type="InterPro" id="IPR002938">
    <property type="entry name" value="FAD-bd"/>
</dbReference>
<dbReference type="PRINTS" id="PR00368">
    <property type="entry name" value="FADPNR"/>
</dbReference>
<gene>
    <name evidence="2" type="ORF">CATMQ487_00940</name>
</gene>
<feature type="domain" description="FAD-binding" evidence="1">
    <location>
        <begin position="28"/>
        <end position="187"/>
    </location>
</feature>
<keyword evidence="3" id="KW-1185">Reference proteome</keyword>
<name>A0ABM7YG91_9BURK</name>
<dbReference type="SUPFAM" id="SSF51905">
    <property type="entry name" value="FAD/NAD(P)-binding domain"/>
    <property type="match status" value="1"/>
</dbReference>
<protein>
    <recommendedName>
        <fullName evidence="1">FAD-binding domain-containing protein</fullName>
    </recommendedName>
</protein>
<dbReference type="Pfam" id="PF01494">
    <property type="entry name" value="FAD_binding_3"/>
    <property type="match status" value="1"/>
</dbReference>
<dbReference type="Proteomes" id="UP001057498">
    <property type="component" value="Chromosome"/>
</dbReference>
<evidence type="ECO:0000259" key="1">
    <source>
        <dbReference type="Pfam" id="PF01494"/>
    </source>
</evidence>
<organism evidence="2 3">
    <name type="scientific">Sphaerotilus microaerophilus</name>
    <dbReference type="NCBI Taxonomy" id="2914710"/>
    <lineage>
        <taxon>Bacteria</taxon>
        <taxon>Pseudomonadati</taxon>
        <taxon>Pseudomonadota</taxon>
        <taxon>Betaproteobacteria</taxon>
        <taxon>Burkholderiales</taxon>
        <taxon>Sphaerotilaceae</taxon>
        <taxon>Sphaerotilus</taxon>
    </lineage>
</organism>
<dbReference type="PANTHER" id="PTHR42685:SF22">
    <property type="entry name" value="CONDITIONED MEDIUM FACTOR RECEPTOR 1"/>
    <property type="match status" value="1"/>
</dbReference>
<dbReference type="Gene3D" id="3.50.50.60">
    <property type="entry name" value="FAD/NAD(P)-binding domain"/>
    <property type="match status" value="1"/>
</dbReference>